<proteinExistence type="inferred from homology"/>
<evidence type="ECO:0000256" key="1">
    <source>
        <dbReference type="ARBA" id="ARBA00006484"/>
    </source>
</evidence>
<dbReference type="RefSeq" id="WP_204821342.1">
    <property type="nucleotide sequence ID" value="NZ_JANHOF010000012.1"/>
</dbReference>
<accession>A0ABV6JLV4</accession>
<dbReference type="SUPFAM" id="SSF51735">
    <property type="entry name" value="NAD(P)-binding Rossmann-fold domains"/>
    <property type="match status" value="1"/>
</dbReference>
<dbReference type="Proteomes" id="UP001589818">
    <property type="component" value="Unassembled WGS sequence"/>
</dbReference>
<dbReference type="NCBIfam" id="NF005559">
    <property type="entry name" value="PRK07231.1"/>
    <property type="match status" value="1"/>
</dbReference>
<dbReference type="CDD" id="cd05233">
    <property type="entry name" value="SDR_c"/>
    <property type="match status" value="1"/>
</dbReference>
<dbReference type="InterPro" id="IPR036291">
    <property type="entry name" value="NAD(P)-bd_dom_sf"/>
</dbReference>
<dbReference type="PRINTS" id="PR00080">
    <property type="entry name" value="SDRFAMILY"/>
</dbReference>
<dbReference type="Pfam" id="PF13561">
    <property type="entry name" value="adh_short_C2"/>
    <property type="match status" value="1"/>
</dbReference>
<dbReference type="EC" id="1.1.1.-" evidence="2"/>
<organism evidence="2 3">
    <name type="scientific">Paenibacillus mendelii</name>
    <dbReference type="NCBI Taxonomy" id="206163"/>
    <lineage>
        <taxon>Bacteria</taxon>
        <taxon>Bacillati</taxon>
        <taxon>Bacillota</taxon>
        <taxon>Bacilli</taxon>
        <taxon>Bacillales</taxon>
        <taxon>Paenibacillaceae</taxon>
        <taxon>Paenibacillus</taxon>
    </lineage>
</organism>
<protein>
    <submittedName>
        <fullName evidence="2">SDR family NAD(P)-dependent oxidoreductase</fullName>
        <ecNumber evidence="2">1.1.1.-</ecNumber>
    </submittedName>
</protein>
<dbReference type="PROSITE" id="PS00061">
    <property type="entry name" value="ADH_SHORT"/>
    <property type="match status" value="1"/>
</dbReference>
<sequence>MKLKGRTAIITGSARSIGATIAKRYAAEGANVVINDRSYPELADQVVDDIKSRGGEAFFYQADVSKEAEVNAMVAETIHRYGKVDILVNNAAIDPRKVWYEITEEEWDHLMAVNVKSQFLCAKAVFPSMRAQNYGKIINVSSVTFLTGQAKFLHYVTSKGAVVGFTRALAREVGEYSINVNCITPGAVYTETELEKVGAEGLVGVDEFLAERQSFSRRMNSSDLEGAFVFLASSDSDFITGQLLNADGGWVMH</sequence>
<comment type="caution">
    <text evidence="2">The sequence shown here is derived from an EMBL/GenBank/DDBJ whole genome shotgun (WGS) entry which is preliminary data.</text>
</comment>
<dbReference type="PANTHER" id="PTHR42760:SF40">
    <property type="entry name" value="3-OXOACYL-[ACYL-CARRIER-PROTEIN] REDUCTASE, CHLOROPLASTIC"/>
    <property type="match status" value="1"/>
</dbReference>
<dbReference type="PANTHER" id="PTHR42760">
    <property type="entry name" value="SHORT-CHAIN DEHYDROGENASES/REDUCTASES FAMILY MEMBER"/>
    <property type="match status" value="1"/>
</dbReference>
<reference evidence="2 3" key="1">
    <citation type="submission" date="2024-09" db="EMBL/GenBank/DDBJ databases">
        <authorList>
            <person name="Sun Q."/>
            <person name="Mori K."/>
        </authorList>
    </citation>
    <scope>NUCLEOTIDE SEQUENCE [LARGE SCALE GENOMIC DNA]</scope>
    <source>
        <strain evidence="2 3">CCM 4839</strain>
    </source>
</reference>
<gene>
    <name evidence="2" type="ORF">ACFFJ8_35600</name>
</gene>
<dbReference type="Gene3D" id="3.40.50.720">
    <property type="entry name" value="NAD(P)-binding Rossmann-like Domain"/>
    <property type="match status" value="1"/>
</dbReference>
<keyword evidence="3" id="KW-1185">Reference proteome</keyword>
<dbReference type="PRINTS" id="PR00081">
    <property type="entry name" value="GDHRDH"/>
</dbReference>
<comment type="similarity">
    <text evidence="1">Belongs to the short-chain dehydrogenases/reductases (SDR) family.</text>
</comment>
<dbReference type="EMBL" id="JBHLVF010000064">
    <property type="protein sequence ID" value="MFC0396662.1"/>
    <property type="molecule type" value="Genomic_DNA"/>
</dbReference>
<evidence type="ECO:0000313" key="3">
    <source>
        <dbReference type="Proteomes" id="UP001589818"/>
    </source>
</evidence>
<name>A0ABV6JLV4_9BACL</name>
<evidence type="ECO:0000313" key="2">
    <source>
        <dbReference type="EMBL" id="MFC0396662.1"/>
    </source>
</evidence>
<keyword evidence="2" id="KW-0560">Oxidoreductase</keyword>
<dbReference type="InterPro" id="IPR020904">
    <property type="entry name" value="Sc_DH/Rdtase_CS"/>
</dbReference>
<dbReference type="GO" id="GO:0016491">
    <property type="term" value="F:oxidoreductase activity"/>
    <property type="evidence" value="ECO:0007669"/>
    <property type="project" value="UniProtKB-KW"/>
</dbReference>
<dbReference type="InterPro" id="IPR002347">
    <property type="entry name" value="SDR_fam"/>
</dbReference>